<keyword evidence="2" id="KW-0238">DNA-binding</keyword>
<feature type="domain" description="HTH araC/xylS-type" evidence="4">
    <location>
        <begin position="232"/>
        <end position="330"/>
    </location>
</feature>
<accession>A0ABW4JZZ5</accession>
<protein>
    <submittedName>
        <fullName evidence="5">Transcriptional regulator FtrA</fullName>
    </submittedName>
</protein>
<organism evidence="5 6">
    <name type="scientific">Roseibium aestuarii</name>
    <dbReference type="NCBI Taxonomy" id="2600299"/>
    <lineage>
        <taxon>Bacteria</taxon>
        <taxon>Pseudomonadati</taxon>
        <taxon>Pseudomonadota</taxon>
        <taxon>Alphaproteobacteria</taxon>
        <taxon>Hyphomicrobiales</taxon>
        <taxon>Stappiaceae</taxon>
        <taxon>Roseibium</taxon>
    </lineage>
</organism>
<evidence type="ECO:0000256" key="2">
    <source>
        <dbReference type="ARBA" id="ARBA00023125"/>
    </source>
</evidence>
<dbReference type="Pfam" id="PF12833">
    <property type="entry name" value="HTH_18"/>
    <property type="match status" value="1"/>
</dbReference>
<keyword evidence="1" id="KW-0805">Transcription regulation</keyword>
<dbReference type="CDD" id="cd03137">
    <property type="entry name" value="GATase1_AraC_1"/>
    <property type="match status" value="1"/>
</dbReference>
<dbReference type="InterPro" id="IPR052158">
    <property type="entry name" value="INH-QAR"/>
</dbReference>
<evidence type="ECO:0000313" key="6">
    <source>
        <dbReference type="Proteomes" id="UP001597327"/>
    </source>
</evidence>
<proteinExistence type="predicted"/>
<dbReference type="SMART" id="SM00342">
    <property type="entry name" value="HTH_ARAC"/>
    <property type="match status" value="1"/>
</dbReference>
<dbReference type="InterPro" id="IPR018062">
    <property type="entry name" value="HTH_AraC-typ_CS"/>
</dbReference>
<dbReference type="InterPro" id="IPR029062">
    <property type="entry name" value="Class_I_gatase-like"/>
</dbReference>
<dbReference type="NCBIfam" id="NF006902">
    <property type="entry name" value="PRK09393.1"/>
    <property type="match status" value="1"/>
</dbReference>
<name>A0ABW4JZZ5_9HYPH</name>
<dbReference type="Proteomes" id="UP001597327">
    <property type="component" value="Unassembled WGS sequence"/>
</dbReference>
<dbReference type="Gene3D" id="1.10.10.60">
    <property type="entry name" value="Homeodomain-like"/>
    <property type="match status" value="1"/>
</dbReference>
<dbReference type="SUPFAM" id="SSF46689">
    <property type="entry name" value="Homeodomain-like"/>
    <property type="match status" value="2"/>
</dbReference>
<dbReference type="SUPFAM" id="SSF52317">
    <property type="entry name" value="Class I glutamine amidotransferase-like"/>
    <property type="match status" value="1"/>
</dbReference>
<dbReference type="Pfam" id="PF01965">
    <property type="entry name" value="DJ-1_PfpI"/>
    <property type="match status" value="1"/>
</dbReference>
<dbReference type="PROSITE" id="PS01124">
    <property type="entry name" value="HTH_ARAC_FAMILY_2"/>
    <property type="match status" value="1"/>
</dbReference>
<evidence type="ECO:0000256" key="1">
    <source>
        <dbReference type="ARBA" id="ARBA00023015"/>
    </source>
</evidence>
<dbReference type="EMBL" id="JBHUFA010000004">
    <property type="protein sequence ID" value="MFD1696723.1"/>
    <property type="molecule type" value="Genomic_DNA"/>
</dbReference>
<keyword evidence="3" id="KW-0804">Transcription</keyword>
<dbReference type="PROSITE" id="PS00041">
    <property type="entry name" value="HTH_ARAC_FAMILY_1"/>
    <property type="match status" value="1"/>
</dbReference>
<evidence type="ECO:0000313" key="5">
    <source>
        <dbReference type="EMBL" id="MFD1696723.1"/>
    </source>
</evidence>
<dbReference type="PANTHER" id="PTHR43130">
    <property type="entry name" value="ARAC-FAMILY TRANSCRIPTIONAL REGULATOR"/>
    <property type="match status" value="1"/>
</dbReference>
<dbReference type="Gene3D" id="3.40.50.880">
    <property type="match status" value="1"/>
</dbReference>
<dbReference type="InterPro" id="IPR018060">
    <property type="entry name" value="HTH_AraC"/>
</dbReference>
<comment type="caution">
    <text evidence="5">The sequence shown here is derived from an EMBL/GenBank/DDBJ whole genome shotgun (WGS) entry which is preliminary data.</text>
</comment>
<evidence type="ECO:0000256" key="3">
    <source>
        <dbReference type="ARBA" id="ARBA00023163"/>
    </source>
</evidence>
<reference evidence="6" key="1">
    <citation type="journal article" date="2019" name="Int. J. Syst. Evol. Microbiol.">
        <title>The Global Catalogue of Microorganisms (GCM) 10K type strain sequencing project: providing services to taxonomists for standard genome sequencing and annotation.</title>
        <authorList>
            <consortium name="The Broad Institute Genomics Platform"/>
            <consortium name="The Broad Institute Genome Sequencing Center for Infectious Disease"/>
            <person name="Wu L."/>
            <person name="Ma J."/>
        </authorList>
    </citation>
    <scope>NUCLEOTIDE SEQUENCE [LARGE SCALE GENOMIC DNA]</scope>
    <source>
        <strain evidence="6">JCM 3369</strain>
    </source>
</reference>
<dbReference type="RefSeq" id="WP_208998747.1">
    <property type="nucleotide sequence ID" value="NZ_JBHUFA010000004.1"/>
</dbReference>
<gene>
    <name evidence="5" type="primary">ftrA</name>
    <name evidence="5" type="ORF">ACFSC7_14440</name>
</gene>
<dbReference type="PANTHER" id="PTHR43130:SF3">
    <property type="entry name" value="HTH-TYPE TRANSCRIPTIONAL REGULATOR RV1931C"/>
    <property type="match status" value="1"/>
</dbReference>
<dbReference type="InterPro" id="IPR002818">
    <property type="entry name" value="DJ-1/PfpI"/>
</dbReference>
<evidence type="ECO:0000259" key="4">
    <source>
        <dbReference type="PROSITE" id="PS01124"/>
    </source>
</evidence>
<keyword evidence="6" id="KW-1185">Reference proteome</keyword>
<sequence>MTFIVRIMPNTATLFPSPSPLVVALAYDGLCLFEFGVAAEVFGLPRPEMGPDWYRFAIASVDPGPLRTTGGMTLQVDGGLELLEGAGTIIVPGWRSADAPVPRPLIEALVRAHGRGARLLSICSGVFVLATTGLLHGRRVTTHWRYTEKLAARHPELTIEPGVLYVDEGQILTSAGSAAGIDLCLHLIRRDRGSAAANSVARRLVVPAHRDGGQAQFIEASVPEPHEGARLSPVFDWMRDNLALPHRVADLARRAGMSERTFLRRFEAASGTTPARWLLAERLRRVRDRLEAGDESVETLAEACGFGTATNLRGHFRRELGTTPTAYRARFSRARSA</sequence>
<dbReference type="InterPro" id="IPR009057">
    <property type="entry name" value="Homeodomain-like_sf"/>
</dbReference>